<dbReference type="GO" id="GO:0006621">
    <property type="term" value="P:protein retention in ER lumen"/>
    <property type="evidence" value="ECO:0007669"/>
    <property type="project" value="InterPro"/>
</dbReference>
<name>A0A2U3EEU4_PURLI</name>
<dbReference type="PRINTS" id="PR00660">
    <property type="entry name" value="ERLUMENR"/>
</dbReference>
<dbReference type="GO" id="GO:0046923">
    <property type="term" value="F:ER retention sequence binding"/>
    <property type="evidence" value="ECO:0007669"/>
    <property type="project" value="InterPro"/>
</dbReference>
<evidence type="ECO:0000313" key="13">
    <source>
        <dbReference type="EMBL" id="PWI73035.1"/>
    </source>
</evidence>
<keyword evidence="5" id="KW-0256">Endoplasmic reticulum</keyword>
<gene>
    <name evidence="13" type="ORF">PCL_10050</name>
</gene>
<organism evidence="13 14">
    <name type="scientific">Purpureocillium lilacinum</name>
    <name type="common">Paecilomyces lilacinus</name>
    <dbReference type="NCBI Taxonomy" id="33203"/>
    <lineage>
        <taxon>Eukaryota</taxon>
        <taxon>Fungi</taxon>
        <taxon>Dikarya</taxon>
        <taxon>Ascomycota</taxon>
        <taxon>Pezizomycotina</taxon>
        <taxon>Sordariomycetes</taxon>
        <taxon>Hypocreomycetidae</taxon>
        <taxon>Hypocreales</taxon>
        <taxon>Ophiocordycipitaceae</taxon>
        <taxon>Purpureocillium</taxon>
    </lineage>
</organism>
<feature type="compositionally biased region" description="Pro residues" evidence="11">
    <location>
        <begin position="100"/>
        <end position="109"/>
    </location>
</feature>
<protein>
    <submittedName>
        <fullName evidence="13">Protein-ER retention receptor</fullName>
    </submittedName>
</protein>
<feature type="transmembrane region" description="Helical" evidence="12">
    <location>
        <begin position="325"/>
        <end position="346"/>
    </location>
</feature>
<evidence type="ECO:0000256" key="9">
    <source>
        <dbReference type="ARBA" id="ARBA00023136"/>
    </source>
</evidence>
<keyword evidence="4 12" id="KW-0812">Transmembrane</keyword>
<keyword evidence="9 12" id="KW-0472">Membrane</keyword>
<evidence type="ECO:0000256" key="12">
    <source>
        <dbReference type="SAM" id="Phobius"/>
    </source>
</evidence>
<evidence type="ECO:0000256" key="1">
    <source>
        <dbReference type="ARBA" id="ARBA00004477"/>
    </source>
</evidence>
<keyword evidence="8 12" id="KW-1133">Transmembrane helix</keyword>
<evidence type="ECO:0000256" key="4">
    <source>
        <dbReference type="ARBA" id="ARBA00022692"/>
    </source>
</evidence>
<dbReference type="PANTHER" id="PTHR10585">
    <property type="entry name" value="ER LUMEN PROTEIN RETAINING RECEPTOR"/>
    <property type="match status" value="1"/>
</dbReference>
<dbReference type="AlphaFoldDB" id="A0A2U3EEU4"/>
<feature type="compositionally biased region" description="Basic and acidic residues" evidence="11">
    <location>
        <begin position="432"/>
        <end position="446"/>
    </location>
</feature>
<evidence type="ECO:0000256" key="11">
    <source>
        <dbReference type="SAM" id="MobiDB-lite"/>
    </source>
</evidence>
<comment type="caution">
    <text evidence="13">The sequence shown here is derived from an EMBL/GenBank/DDBJ whole genome shotgun (WGS) entry which is preliminary data.</text>
</comment>
<sequence>MPLEVSSEVSRTPIAPAMHDPMIRTCSVQVTFSAPDAREMRPGDARDKIRPHRVISPSRAASHPANHVGSPQRPLQALGGRGSNVNSTLARLVSSTPTFRPHPPSPPPGRARTRIPEHQGASRSASPVALDQRPVPAATMGAWNIFRILGDLSHALSKCILIFAIHRNRSAEGVSFITQGLYALVFCTRYLDIFREHSVWNLLFKIFYIFSSFYILGVMQWVYPRSRERELSWKMGGGVLGVSLLLSPFVMLIFEHVWSFTSWLWVFSQILESACVLPQLLLLRQTTVPTVIDSFYLVALGSYRALYCLNWIWREFDVSGHKPNAVSVIFGIIQTALYVDFAWVYYTRQRVKLRGGGVVDADDMRRGWLLRRIFGKRVEQAEDEESTPALGDEGRGGRPKWGARGISVSADEGVLEADGHHRDDADLDTVDPDAKMRDPDELARALDDDEDEAGASSSAPKKTNVPGIRSGDEWND</sequence>
<evidence type="ECO:0000256" key="2">
    <source>
        <dbReference type="ARBA" id="ARBA00010120"/>
    </source>
</evidence>
<comment type="similarity">
    <text evidence="2">Belongs to the ERD2 family.</text>
</comment>
<feature type="transmembrane region" description="Helical" evidence="12">
    <location>
        <begin position="203"/>
        <end position="223"/>
    </location>
</feature>
<dbReference type="GO" id="GO:0005789">
    <property type="term" value="C:endoplasmic reticulum membrane"/>
    <property type="evidence" value="ECO:0007669"/>
    <property type="project" value="UniProtKB-SubCell"/>
</dbReference>
<reference evidence="13 14" key="1">
    <citation type="journal article" date="2016" name="Front. Microbiol.">
        <title>Genome and transcriptome sequences reveal the specific parasitism of the nematophagous Purpureocillium lilacinum 36-1.</title>
        <authorList>
            <person name="Xie J."/>
            <person name="Li S."/>
            <person name="Mo C."/>
            <person name="Xiao X."/>
            <person name="Peng D."/>
            <person name="Wang G."/>
            <person name="Xiao Y."/>
        </authorList>
    </citation>
    <scope>NUCLEOTIDE SEQUENCE [LARGE SCALE GENOMIC DNA]</scope>
    <source>
        <strain evidence="13 14">36-1</strain>
    </source>
</reference>
<comment type="subcellular location">
    <subcellularLocation>
        <location evidence="1">Endoplasmic reticulum membrane</location>
        <topology evidence="1">Multi-pass membrane protein</topology>
    </subcellularLocation>
</comment>
<evidence type="ECO:0000256" key="5">
    <source>
        <dbReference type="ARBA" id="ARBA00022824"/>
    </source>
</evidence>
<accession>A0A2U3EEU4</accession>
<dbReference type="InterPro" id="IPR000133">
    <property type="entry name" value="ER_ret_rcpt"/>
</dbReference>
<evidence type="ECO:0000256" key="6">
    <source>
        <dbReference type="ARBA" id="ARBA00022892"/>
    </source>
</evidence>
<dbReference type="EMBL" id="LCWV01000005">
    <property type="protein sequence ID" value="PWI73035.1"/>
    <property type="molecule type" value="Genomic_DNA"/>
</dbReference>
<dbReference type="GO" id="GO:0015031">
    <property type="term" value="P:protein transport"/>
    <property type="evidence" value="ECO:0007669"/>
    <property type="project" value="UniProtKB-KW"/>
</dbReference>
<dbReference type="GO" id="GO:0016192">
    <property type="term" value="P:vesicle-mediated transport"/>
    <property type="evidence" value="ECO:0007669"/>
    <property type="project" value="UniProtKB-KW"/>
</dbReference>
<keyword evidence="3" id="KW-0813">Transport</keyword>
<evidence type="ECO:0000256" key="10">
    <source>
        <dbReference type="ARBA" id="ARBA00023170"/>
    </source>
</evidence>
<proteinExistence type="inferred from homology"/>
<evidence type="ECO:0000256" key="3">
    <source>
        <dbReference type="ARBA" id="ARBA00022448"/>
    </source>
</evidence>
<feature type="transmembrane region" description="Helical" evidence="12">
    <location>
        <begin position="295"/>
        <end position="313"/>
    </location>
</feature>
<feature type="region of interest" description="Disordered" evidence="11">
    <location>
        <begin position="94"/>
        <end position="129"/>
    </location>
</feature>
<keyword evidence="7" id="KW-0653">Protein transport</keyword>
<evidence type="ECO:0000256" key="7">
    <source>
        <dbReference type="ARBA" id="ARBA00022927"/>
    </source>
</evidence>
<evidence type="ECO:0000313" key="14">
    <source>
        <dbReference type="Proteomes" id="UP000245956"/>
    </source>
</evidence>
<dbReference type="Pfam" id="PF00810">
    <property type="entry name" value="ER_lumen_recept"/>
    <property type="match status" value="1"/>
</dbReference>
<dbReference type="Proteomes" id="UP000245956">
    <property type="component" value="Unassembled WGS sequence"/>
</dbReference>
<feature type="region of interest" description="Disordered" evidence="11">
    <location>
        <begin position="381"/>
        <end position="476"/>
    </location>
</feature>
<feature type="region of interest" description="Disordered" evidence="11">
    <location>
        <begin position="1"/>
        <end position="20"/>
    </location>
</feature>
<feature type="transmembrane region" description="Helical" evidence="12">
    <location>
        <begin position="235"/>
        <end position="254"/>
    </location>
</feature>
<feature type="region of interest" description="Disordered" evidence="11">
    <location>
        <begin position="57"/>
        <end position="80"/>
    </location>
</feature>
<evidence type="ECO:0000256" key="8">
    <source>
        <dbReference type="ARBA" id="ARBA00022989"/>
    </source>
</evidence>
<keyword evidence="6" id="KW-0931">ER-Golgi transport</keyword>
<keyword evidence="10 13" id="KW-0675">Receptor</keyword>